<keyword evidence="4" id="KW-0963">Cytoplasm</keyword>
<feature type="region of interest" description="Disordered" evidence="7">
    <location>
        <begin position="262"/>
        <end position="323"/>
    </location>
</feature>
<gene>
    <name evidence="9" type="primary">Incenp_0</name>
    <name evidence="9" type="ORF">STEPAR_R04268</name>
</gene>
<dbReference type="Proteomes" id="UP000532908">
    <property type="component" value="Unassembled WGS sequence"/>
</dbReference>
<dbReference type="InterPro" id="IPR005635">
    <property type="entry name" value="Inner_centromere_prot_ARK-bd"/>
</dbReference>
<feature type="compositionally biased region" description="Acidic residues" evidence="7">
    <location>
        <begin position="305"/>
        <end position="314"/>
    </location>
</feature>
<feature type="domain" description="Inner centromere protein ARK-binding" evidence="8">
    <location>
        <begin position="303"/>
        <end position="359"/>
    </location>
</feature>
<evidence type="ECO:0000256" key="7">
    <source>
        <dbReference type="SAM" id="MobiDB-lite"/>
    </source>
</evidence>
<sequence>ISFQEKERQRLESLRKKQEAEEQRRKKVEEEKRRRQAEMKQKREERLRKAVQARERVEQMEEEKKKRMEQKILQNDDKVRLSQVREEKVAEERSKKKLSKKHGEADARKQKGLRVVRATLGPFCMVTTVFFFLLQEEDEFEQQDPLQKRREDDVNEKGKKVLELKNLVERQQVEQVKERYWLEEENPKELHQLPGQEKRAKPPESIAAASNPCLKAVKVSVSSRDLVDLDLSKGRSGFILDSCVCCFSAEEDTEGLRIVLQGPQKKHGSVPEIKSVSTSHLLPPEGTKESSSPKVNENNYGMDLNSDDSTDDENDPRKPVPAWADGSQLNQAILHQYYHPVNVDQIFGLIPIPKLEDIFGKSKPRYFKRTSSAVWHSPP</sequence>
<feature type="non-terminal residue" evidence="9">
    <location>
        <position position="1"/>
    </location>
</feature>
<comment type="subcellular location">
    <subcellularLocation>
        <location evidence="2">Cytoplasm</location>
        <location evidence="2">Cytoskeleton</location>
        <location evidence="2">Spindle</location>
    </subcellularLocation>
    <subcellularLocation>
        <location evidence="1">Nucleus</location>
    </subcellularLocation>
</comment>
<comment type="similarity">
    <text evidence="3">Belongs to the INCENP family.</text>
</comment>
<evidence type="ECO:0000256" key="6">
    <source>
        <dbReference type="ARBA" id="ARBA00023242"/>
    </source>
</evidence>
<reference evidence="9 10" key="1">
    <citation type="submission" date="2019-09" db="EMBL/GenBank/DDBJ databases">
        <title>Bird 10,000 Genomes (B10K) Project - Family phase.</title>
        <authorList>
            <person name="Zhang G."/>
        </authorList>
    </citation>
    <scope>NUCLEOTIDE SEQUENCE [LARGE SCALE GENOMIC DNA]</scope>
    <source>
        <strain evidence="9">B10K-DU-001-20</strain>
        <tissue evidence="9">Muscle</tissue>
    </source>
</reference>
<dbReference type="EMBL" id="VWZL01000837">
    <property type="protein sequence ID" value="NXG83088.1"/>
    <property type="molecule type" value="Genomic_DNA"/>
</dbReference>
<dbReference type="Gene3D" id="6.10.250.2990">
    <property type="match status" value="1"/>
</dbReference>
<dbReference type="GO" id="GO:0000776">
    <property type="term" value="C:kinetochore"/>
    <property type="evidence" value="ECO:0007669"/>
    <property type="project" value="TreeGrafter"/>
</dbReference>
<dbReference type="PANTHER" id="PTHR13142">
    <property type="entry name" value="INNER CENTROMERE PROTEIN"/>
    <property type="match status" value="1"/>
</dbReference>
<feature type="non-terminal residue" evidence="9">
    <location>
        <position position="379"/>
    </location>
</feature>
<name>A0A7K9F1S6_STEPR</name>
<dbReference type="AlphaFoldDB" id="A0A7K9F1S6"/>
<keyword evidence="10" id="KW-1185">Reference proteome</keyword>
<comment type="caution">
    <text evidence="9">The sequence shown here is derived from an EMBL/GenBank/DDBJ whole genome shotgun (WGS) entry which is preliminary data.</text>
</comment>
<evidence type="ECO:0000313" key="9">
    <source>
        <dbReference type="EMBL" id="NXG83088.1"/>
    </source>
</evidence>
<organism evidence="9 10">
    <name type="scientific">Stercorarius parasiticus</name>
    <name type="common">Parasitic jaeger</name>
    <name type="synonym">Arctic skua</name>
    <dbReference type="NCBI Taxonomy" id="54059"/>
    <lineage>
        <taxon>Eukaryota</taxon>
        <taxon>Metazoa</taxon>
        <taxon>Chordata</taxon>
        <taxon>Craniata</taxon>
        <taxon>Vertebrata</taxon>
        <taxon>Euteleostomi</taxon>
        <taxon>Archelosauria</taxon>
        <taxon>Archosauria</taxon>
        <taxon>Dinosauria</taxon>
        <taxon>Saurischia</taxon>
        <taxon>Theropoda</taxon>
        <taxon>Coelurosauria</taxon>
        <taxon>Aves</taxon>
        <taxon>Neognathae</taxon>
        <taxon>Neoaves</taxon>
        <taxon>Charadriiformes</taxon>
        <taxon>Stercorariidae</taxon>
        <taxon>Stercorarius</taxon>
    </lineage>
</organism>
<dbReference type="GO" id="GO:1990385">
    <property type="term" value="C:meiotic spindle midzone"/>
    <property type="evidence" value="ECO:0007669"/>
    <property type="project" value="TreeGrafter"/>
</dbReference>
<dbReference type="GO" id="GO:0032133">
    <property type="term" value="C:chromosome passenger complex"/>
    <property type="evidence" value="ECO:0007669"/>
    <property type="project" value="TreeGrafter"/>
</dbReference>
<evidence type="ECO:0000256" key="3">
    <source>
        <dbReference type="ARBA" id="ARBA00010042"/>
    </source>
</evidence>
<dbReference type="GO" id="GO:0005634">
    <property type="term" value="C:nucleus"/>
    <property type="evidence" value="ECO:0007669"/>
    <property type="project" value="UniProtKB-SubCell"/>
</dbReference>
<evidence type="ECO:0000259" key="8">
    <source>
        <dbReference type="Pfam" id="PF03941"/>
    </source>
</evidence>
<dbReference type="GO" id="GO:0030496">
    <property type="term" value="C:midbody"/>
    <property type="evidence" value="ECO:0007669"/>
    <property type="project" value="TreeGrafter"/>
</dbReference>
<feature type="region of interest" description="Disordered" evidence="7">
    <location>
        <begin position="1"/>
        <end position="109"/>
    </location>
</feature>
<keyword evidence="6" id="KW-0539">Nucleus</keyword>
<evidence type="ECO:0000256" key="1">
    <source>
        <dbReference type="ARBA" id="ARBA00004123"/>
    </source>
</evidence>
<evidence type="ECO:0000256" key="5">
    <source>
        <dbReference type="ARBA" id="ARBA00023212"/>
    </source>
</evidence>
<dbReference type="Pfam" id="PF03941">
    <property type="entry name" value="INCENP_ARK-bind"/>
    <property type="match status" value="1"/>
</dbReference>
<feature type="compositionally biased region" description="Basic and acidic residues" evidence="7">
    <location>
        <begin position="1"/>
        <end position="94"/>
    </location>
</feature>
<dbReference type="GO" id="GO:0051257">
    <property type="term" value="P:meiotic spindle midzone assembly"/>
    <property type="evidence" value="ECO:0007669"/>
    <property type="project" value="TreeGrafter"/>
</dbReference>
<keyword evidence="5" id="KW-0206">Cytoskeleton</keyword>
<evidence type="ECO:0000256" key="2">
    <source>
        <dbReference type="ARBA" id="ARBA00004186"/>
    </source>
</evidence>
<accession>A0A7K9F1S6</accession>
<dbReference type="GO" id="GO:0000281">
    <property type="term" value="P:mitotic cytokinesis"/>
    <property type="evidence" value="ECO:0007669"/>
    <property type="project" value="TreeGrafter"/>
</dbReference>
<feature type="compositionally biased region" description="Polar residues" evidence="7">
    <location>
        <begin position="289"/>
        <end position="299"/>
    </location>
</feature>
<dbReference type="GO" id="GO:0051310">
    <property type="term" value="P:metaphase chromosome alignment"/>
    <property type="evidence" value="ECO:0007669"/>
    <property type="project" value="TreeGrafter"/>
</dbReference>
<evidence type="ECO:0000256" key="4">
    <source>
        <dbReference type="ARBA" id="ARBA00022490"/>
    </source>
</evidence>
<proteinExistence type="inferred from homology"/>
<evidence type="ECO:0000313" key="10">
    <source>
        <dbReference type="Proteomes" id="UP000532908"/>
    </source>
</evidence>
<protein>
    <submittedName>
        <fullName evidence="9">INCE protein</fullName>
    </submittedName>
</protein>
<dbReference type="PANTHER" id="PTHR13142:SF3">
    <property type="entry name" value="INNER CENTROMERE PROTEIN ARK-BINDING DOMAIN-CONTAINING PROTEIN"/>
    <property type="match status" value="1"/>
</dbReference>